<dbReference type="Proteomes" id="UP000030653">
    <property type="component" value="Unassembled WGS sequence"/>
</dbReference>
<dbReference type="STRING" id="1858805.M5G3N5"/>
<protein>
    <recommendedName>
        <fullName evidence="2">FAS1 domain-containing protein</fullName>
    </recommendedName>
</protein>
<name>M5G3N5_DACPD</name>
<gene>
    <name evidence="3" type="ORF">DACRYDRAFT_50827</name>
</gene>
<sequence length="166" mass="18559">MGDQVDTDAPDPTFNPPTLADILTVRSAGSIWYDYAREVESVSLRLSDTSAMSKSTLLVPVNKAVLALHRKPHEGPAPDGDDMEITDEKTRVNVERWVSVHIIPVCHLLSRNAYPTLLDGRHVYFKQISESGWKWEQYAVNGTIRILDQVHASNGDIYFINGVLDV</sequence>
<dbReference type="PANTHER" id="PTHR28156:SF1">
    <property type="entry name" value="FAS1 DOMAIN-CONTAINING PROTEIN YDR262W"/>
    <property type="match status" value="1"/>
</dbReference>
<keyword evidence="1" id="KW-0732">Signal</keyword>
<reference evidence="3 4" key="1">
    <citation type="journal article" date="2012" name="Science">
        <title>The Paleozoic origin of enzymatic lignin decomposition reconstructed from 31 fungal genomes.</title>
        <authorList>
            <person name="Floudas D."/>
            <person name="Binder M."/>
            <person name="Riley R."/>
            <person name="Barry K."/>
            <person name="Blanchette R.A."/>
            <person name="Henrissat B."/>
            <person name="Martinez A.T."/>
            <person name="Otillar R."/>
            <person name="Spatafora J.W."/>
            <person name="Yadav J.S."/>
            <person name="Aerts A."/>
            <person name="Benoit I."/>
            <person name="Boyd A."/>
            <person name="Carlson A."/>
            <person name="Copeland A."/>
            <person name="Coutinho P.M."/>
            <person name="de Vries R.P."/>
            <person name="Ferreira P."/>
            <person name="Findley K."/>
            <person name="Foster B."/>
            <person name="Gaskell J."/>
            <person name="Glotzer D."/>
            <person name="Gorecki P."/>
            <person name="Heitman J."/>
            <person name="Hesse C."/>
            <person name="Hori C."/>
            <person name="Igarashi K."/>
            <person name="Jurgens J.A."/>
            <person name="Kallen N."/>
            <person name="Kersten P."/>
            <person name="Kohler A."/>
            <person name="Kuees U."/>
            <person name="Kumar T.K.A."/>
            <person name="Kuo A."/>
            <person name="LaButti K."/>
            <person name="Larrondo L.F."/>
            <person name="Lindquist E."/>
            <person name="Ling A."/>
            <person name="Lombard V."/>
            <person name="Lucas S."/>
            <person name="Lundell T."/>
            <person name="Martin R."/>
            <person name="McLaughlin D.J."/>
            <person name="Morgenstern I."/>
            <person name="Morin E."/>
            <person name="Murat C."/>
            <person name="Nagy L.G."/>
            <person name="Nolan M."/>
            <person name="Ohm R.A."/>
            <person name="Patyshakuliyeva A."/>
            <person name="Rokas A."/>
            <person name="Ruiz-Duenas F.J."/>
            <person name="Sabat G."/>
            <person name="Salamov A."/>
            <person name="Samejima M."/>
            <person name="Schmutz J."/>
            <person name="Slot J.C."/>
            <person name="St John F."/>
            <person name="Stenlid J."/>
            <person name="Sun H."/>
            <person name="Sun S."/>
            <person name="Syed K."/>
            <person name="Tsang A."/>
            <person name="Wiebenga A."/>
            <person name="Young D."/>
            <person name="Pisabarro A."/>
            <person name="Eastwood D.C."/>
            <person name="Martin F."/>
            <person name="Cullen D."/>
            <person name="Grigoriev I.V."/>
            <person name="Hibbett D.S."/>
        </authorList>
    </citation>
    <scope>NUCLEOTIDE SEQUENCE [LARGE SCALE GENOMIC DNA]</scope>
    <source>
        <strain evidence="3 4">DJM-731 SS1</strain>
    </source>
</reference>
<dbReference type="PANTHER" id="PTHR28156">
    <property type="entry name" value="FAS1 DOMAIN-CONTAINING PROTEIN YDR262W"/>
    <property type="match status" value="1"/>
</dbReference>
<dbReference type="EMBL" id="JH795861">
    <property type="protein sequence ID" value="EJU02830.1"/>
    <property type="molecule type" value="Genomic_DNA"/>
</dbReference>
<dbReference type="InterPro" id="IPR036378">
    <property type="entry name" value="FAS1_dom_sf"/>
</dbReference>
<dbReference type="Gene3D" id="2.30.180.10">
    <property type="entry name" value="FAS1 domain"/>
    <property type="match status" value="1"/>
</dbReference>
<dbReference type="PROSITE" id="PS50213">
    <property type="entry name" value="FAS1"/>
    <property type="match status" value="1"/>
</dbReference>
<dbReference type="SUPFAM" id="SSF82153">
    <property type="entry name" value="FAS1 domain"/>
    <property type="match status" value="1"/>
</dbReference>
<dbReference type="InterPro" id="IPR040200">
    <property type="entry name" value="Mug57-like"/>
</dbReference>
<dbReference type="HOGENOM" id="CLU_101498_0_0_1"/>
<feature type="domain" description="FAS1" evidence="2">
    <location>
        <begin position="16"/>
        <end position="164"/>
    </location>
</feature>
<organism evidence="3 4">
    <name type="scientific">Dacryopinax primogenitus (strain DJM 731)</name>
    <name type="common">Brown rot fungus</name>
    <dbReference type="NCBI Taxonomy" id="1858805"/>
    <lineage>
        <taxon>Eukaryota</taxon>
        <taxon>Fungi</taxon>
        <taxon>Dikarya</taxon>
        <taxon>Basidiomycota</taxon>
        <taxon>Agaricomycotina</taxon>
        <taxon>Dacrymycetes</taxon>
        <taxon>Dacrymycetales</taxon>
        <taxon>Dacrymycetaceae</taxon>
        <taxon>Dacryopinax</taxon>
    </lineage>
</organism>
<evidence type="ECO:0000259" key="2">
    <source>
        <dbReference type="PROSITE" id="PS50213"/>
    </source>
</evidence>
<evidence type="ECO:0000313" key="3">
    <source>
        <dbReference type="EMBL" id="EJU02830.1"/>
    </source>
</evidence>
<evidence type="ECO:0000256" key="1">
    <source>
        <dbReference type="ARBA" id="ARBA00022729"/>
    </source>
</evidence>
<dbReference type="InterPro" id="IPR000782">
    <property type="entry name" value="FAS1_domain"/>
</dbReference>
<dbReference type="AlphaFoldDB" id="M5G3N5"/>
<evidence type="ECO:0000313" key="4">
    <source>
        <dbReference type="Proteomes" id="UP000030653"/>
    </source>
</evidence>
<dbReference type="OrthoDB" id="5551751at2759"/>
<dbReference type="RefSeq" id="XP_040629724.1">
    <property type="nucleotide sequence ID" value="XM_040775011.1"/>
</dbReference>
<accession>M5G3N5</accession>
<dbReference type="OMA" id="RWISAHI"/>
<dbReference type="GeneID" id="63690073"/>
<keyword evidence="4" id="KW-1185">Reference proteome</keyword>
<proteinExistence type="predicted"/>